<protein>
    <submittedName>
        <fullName evidence="3">EF-hand domain-containing protein</fullName>
    </submittedName>
</protein>
<dbReference type="SUPFAM" id="SSF47473">
    <property type="entry name" value="EF-hand"/>
    <property type="match status" value="1"/>
</dbReference>
<feature type="signal peptide" evidence="1">
    <location>
        <begin position="1"/>
        <end position="21"/>
    </location>
</feature>
<evidence type="ECO:0000313" key="4">
    <source>
        <dbReference type="Proteomes" id="UP000766629"/>
    </source>
</evidence>
<dbReference type="EMBL" id="JAHVJA010000002">
    <property type="protein sequence ID" value="MBY6138807.1"/>
    <property type="molecule type" value="Genomic_DNA"/>
</dbReference>
<reference evidence="3 4" key="1">
    <citation type="submission" date="2021-06" db="EMBL/GenBank/DDBJ databases">
        <title>50 bacteria genomes isolated from Dapeng, Shenzhen, China.</title>
        <authorList>
            <person name="Zheng W."/>
            <person name="Yu S."/>
            <person name="Huang Y."/>
        </authorList>
    </citation>
    <scope>NUCLEOTIDE SEQUENCE [LARGE SCALE GENOMIC DNA]</scope>
    <source>
        <strain evidence="3 4">DP1N14-2</strain>
    </source>
</reference>
<dbReference type="InterPro" id="IPR002048">
    <property type="entry name" value="EF_hand_dom"/>
</dbReference>
<feature type="chain" id="PRO_5047291791" evidence="1">
    <location>
        <begin position="22"/>
        <end position="82"/>
    </location>
</feature>
<evidence type="ECO:0000259" key="2">
    <source>
        <dbReference type="PROSITE" id="PS50222"/>
    </source>
</evidence>
<gene>
    <name evidence="3" type="ORF">KUV26_05095</name>
</gene>
<name>A0ABS7NC67_9RHOB</name>
<keyword evidence="1" id="KW-0732">Signal</keyword>
<comment type="caution">
    <text evidence="3">The sequence shown here is derived from an EMBL/GenBank/DDBJ whole genome shotgun (WGS) entry which is preliminary data.</text>
</comment>
<dbReference type="Gene3D" id="1.10.238.10">
    <property type="entry name" value="EF-hand"/>
    <property type="match status" value="1"/>
</dbReference>
<organism evidence="3 4">
    <name type="scientific">Leisingera daeponensis</name>
    <dbReference type="NCBI Taxonomy" id="405746"/>
    <lineage>
        <taxon>Bacteria</taxon>
        <taxon>Pseudomonadati</taxon>
        <taxon>Pseudomonadota</taxon>
        <taxon>Alphaproteobacteria</taxon>
        <taxon>Rhodobacterales</taxon>
        <taxon>Roseobacteraceae</taxon>
        <taxon>Leisingera</taxon>
    </lineage>
</organism>
<keyword evidence="4" id="KW-1185">Reference proteome</keyword>
<sequence>MKKFAMTATAVAALLASPLAAKDLAAELDADGNGTFSLEELQLAFPELTAETFATVDANADGEADAAEVSAAIEAGVLTQAG</sequence>
<feature type="domain" description="EF-hand" evidence="2">
    <location>
        <begin position="16"/>
        <end position="51"/>
    </location>
</feature>
<evidence type="ECO:0000313" key="3">
    <source>
        <dbReference type="EMBL" id="MBY6138807.1"/>
    </source>
</evidence>
<accession>A0ABS7NC67</accession>
<dbReference type="RefSeq" id="WP_222502841.1">
    <property type="nucleotide sequence ID" value="NZ_JAHVJA010000002.1"/>
</dbReference>
<proteinExistence type="predicted"/>
<evidence type="ECO:0000256" key="1">
    <source>
        <dbReference type="SAM" id="SignalP"/>
    </source>
</evidence>
<dbReference type="Proteomes" id="UP000766629">
    <property type="component" value="Unassembled WGS sequence"/>
</dbReference>
<dbReference type="InterPro" id="IPR011992">
    <property type="entry name" value="EF-hand-dom_pair"/>
</dbReference>
<dbReference type="PROSITE" id="PS50222">
    <property type="entry name" value="EF_HAND_2"/>
    <property type="match status" value="1"/>
</dbReference>